<protein>
    <submittedName>
        <fullName evidence="1">Uncharacterized protein</fullName>
    </submittedName>
</protein>
<evidence type="ECO:0000313" key="2">
    <source>
        <dbReference type="Proteomes" id="UP000830115"/>
    </source>
</evidence>
<proteinExistence type="predicted"/>
<dbReference type="EMBL" id="CP086322">
    <property type="protein sequence ID" value="UQA91939.1"/>
    <property type="molecule type" value="Genomic_DNA"/>
</dbReference>
<reference evidence="1" key="1">
    <citation type="submission" date="2021-10" db="EMBL/GenBank/DDBJ databases">
        <title>Streptomyces nigrumlapis sp.nov.,an antimicrobial producing actinobacterium isolated from Black Gobi rocks.</title>
        <authorList>
            <person name="Wen Y."/>
            <person name="Zhang W."/>
            <person name="Liu X.G."/>
        </authorList>
    </citation>
    <scope>NUCLEOTIDE SEQUENCE</scope>
    <source>
        <strain evidence="1">ST13-2-2</strain>
    </source>
</reference>
<gene>
    <name evidence="1" type="ORF">K9S39_08800</name>
</gene>
<accession>A0ABY4M2E7</accession>
<dbReference type="RefSeq" id="WP_248862754.1">
    <property type="nucleotide sequence ID" value="NZ_CP086322.1"/>
</dbReference>
<evidence type="ECO:0000313" key="1">
    <source>
        <dbReference type="EMBL" id="UQA91939.1"/>
    </source>
</evidence>
<name>A0ABY4M2E7_9ACTN</name>
<organism evidence="1 2">
    <name type="scientific">Streptomyces halobius</name>
    <dbReference type="NCBI Taxonomy" id="2879846"/>
    <lineage>
        <taxon>Bacteria</taxon>
        <taxon>Bacillati</taxon>
        <taxon>Actinomycetota</taxon>
        <taxon>Actinomycetes</taxon>
        <taxon>Kitasatosporales</taxon>
        <taxon>Streptomycetaceae</taxon>
        <taxon>Streptomyces</taxon>
    </lineage>
</organism>
<sequence length="47" mass="5041">MITIGAQLPTVIRTFAQLLSSTRRGACVAREGLLADITAVAHQMTTR</sequence>
<keyword evidence="2" id="KW-1185">Reference proteome</keyword>
<dbReference type="Proteomes" id="UP000830115">
    <property type="component" value="Chromosome"/>
</dbReference>